<dbReference type="InterPro" id="IPR051412">
    <property type="entry name" value="Formin_Homology_Diaphanous_sf"/>
</dbReference>
<feature type="compositionally biased region" description="Pro residues" evidence="1">
    <location>
        <begin position="574"/>
        <end position="587"/>
    </location>
</feature>
<dbReference type="GO" id="GO:0030041">
    <property type="term" value="P:actin filament polymerization"/>
    <property type="evidence" value="ECO:0007669"/>
    <property type="project" value="TreeGrafter"/>
</dbReference>
<feature type="compositionally biased region" description="Basic and acidic residues" evidence="1">
    <location>
        <begin position="475"/>
        <end position="489"/>
    </location>
</feature>
<dbReference type="Proteomes" id="UP000077266">
    <property type="component" value="Unassembled WGS sequence"/>
</dbReference>
<dbReference type="AlphaFoldDB" id="A0A165DYU8"/>
<organism evidence="2 3">
    <name type="scientific">Exidia glandulosa HHB12029</name>
    <dbReference type="NCBI Taxonomy" id="1314781"/>
    <lineage>
        <taxon>Eukaryota</taxon>
        <taxon>Fungi</taxon>
        <taxon>Dikarya</taxon>
        <taxon>Basidiomycota</taxon>
        <taxon>Agaricomycotina</taxon>
        <taxon>Agaricomycetes</taxon>
        <taxon>Auriculariales</taxon>
        <taxon>Exidiaceae</taxon>
        <taxon>Exidia</taxon>
    </lineage>
</organism>
<dbReference type="STRING" id="1314781.A0A165DYU8"/>
<feature type="region of interest" description="Disordered" evidence="1">
    <location>
        <begin position="382"/>
        <end position="409"/>
    </location>
</feature>
<keyword evidence="3" id="KW-1185">Reference proteome</keyword>
<proteinExistence type="predicted"/>
<sequence>MSGHASAAPHGTRPPDPGGRLPAQVGNLSTTGSVSALPSGPSANGSVLYHDAREDPSLSPTPDGPGSALPAASPATGVATSVARDLSRTSHGAFTARLQGSTSPSEEARRRHQDRDASARPDSSSAQDAITRAALLKQYARELSYTGLRDDGTLCPRDSSPADQLTATLQQRVEIMRGLPLLESYIDDAGPYSITRPRIKLALVALFENVANRLDALLAHASVTSPLTDDINLPIVNWQLAGIVPLSEQYDSITELARIFRQAREWIYHVAASLEFLLELRALDDVPPPPEPVNALMWGYASLGASPDTIRGGNSPAADASATSQAKLPPATPASRASRPWSPRSADIFRRLHERTPPPTDFYSRQPVRPQVSRLTGRRVTIDAPPSPAEPLLAGNPPPADTPGANEPIMSYVQPSPAPTLPGYASRNLFDDVADATARQPVAAGGIHSTPYASSSYNVSAQLPLADQPGSARAFVRDPPPHQAWDRTIRSAVRGGDRTTPYDWEATFATPTTRLFGGGPPSKPGNGGGPPPFQPASGPGYPAQGQGNGDGGSPGPPAGPGGGYYGNGGGGGSPGPPPPPPPPPPPFFAGEADRNAPCMDNRLKPDSLPSWNGDERSVLEYFGKLRRWAELSREVSQQVGQWAYLKLEGSAAIWWENLTSDAKDVLRADSTNFITGIRHGYLTESWARRRIEDYNHMAFREQGHARETPVEYLRRRALLCAALFDYDCSDEPEILTHRSFFQQGSRVPSSRTNG</sequence>
<feature type="region of interest" description="Disordered" evidence="1">
    <location>
        <begin position="1"/>
        <end position="128"/>
    </location>
</feature>
<dbReference type="OrthoDB" id="3062456at2759"/>
<feature type="region of interest" description="Disordered" evidence="1">
    <location>
        <begin position="309"/>
        <end position="343"/>
    </location>
</feature>
<dbReference type="GO" id="GO:0005884">
    <property type="term" value="C:actin filament"/>
    <property type="evidence" value="ECO:0007669"/>
    <property type="project" value="TreeGrafter"/>
</dbReference>
<feature type="compositionally biased region" description="Gly residues" evidence="1">
    <location>
        <begin position="560"/>
        <end position="573"/>
    </location>
</feature>
<feature type="compositionally biased region" description="Polar residues" evidence="1">
    <location>
        <begin position="26"/>
        <end position="45"/>
    </location>
</feature>
<dbReference type="PANTHER" id="PTHR45691">
    <property type="entry name" value="PROTEIN DIAPHANOUS"/>
    <property type="match status" value="1"/>
</dbReference>
<protein>
    <recommendedName>
        <fullName evidence="4">Retrotransposon gag domain-containing protein</fullName>
    </recommendedName>
</protein>
<evidence type="ECO:0008006" key="4">
    <source>
        <dbReference type="Google" id="ProtNLM"/>
    </source>
</evidence>
<reference evidence="2 3" key="1">
    <citation type="journal article" date="2016" name="Mol. Biol. Evol.">
        <title>Comparative Genomics of Early-Diverging Mushroom-Forming Fungi Provides Insights into the Origins of Lignocellulose Decay Capabilities.</title>
        <authorList>
            <person name="Nagy L.G."/>
            <person name="Riley R."/>
            <person name="Tritt A."/>
            <person name="Adam C."/>
            <person name="Daum C."/>
            <person name="Floudas D."/>
            <person name="Sun H."/>
            <person name="Yadav J.S."/>
            <person name="Pangilinan J."/>
            <person name="Larsson K.H."/>
            <person name="Matsuura K."/>
            <person name="Barry K."/>
            <person name="Labutti K."/>
            <person name="Kuo R."/>
            <person name="Ohm R.A."/>
            <person name="Bhattacharya S.S."/>
            <person name="Shirouzu T."/>
            <person name="Yoshinaga Y."/>
            <person name="Martin F.M."/>
            <person name="Grigoriev I.V."/>
            <person name="Hibbett D.S."/>
        </authorList>
    </citation>
    <scope>NUCLEOTIDE SEQUENCE [LARGE SCALE GENOMIC DNA]</scope>
    <source>
        <strain evidence="2 3">HHB12029</strain>
    </source>
</reference>
<accession>A0A165DYU8</accession>
<feature type="compositionally biased region" description="Low complexity" evidence="1">
    <location>
        <begin position="64"/>
        <end position="75"/>
    </location>
</feature>
<gene>
    <name evidence="2" type="ORF">EXIGLDRAFT_803223</name>
</gene>
<evidence type="ECO:0000313" key="3">
    <source>
        <dbReference type="Proteomes" id="UP000077266"/>
    </source>
</evidence>
<evidence type="ECO:0000313" key="2">
    <source>
        <dbReference type="EMBL" id="KZV85691.1"/>
    </source>
</evidence>
<dbReference type="InParanoid" id="A0A165DYU8"/>
<name>A0A165DYU8_EXIGL</name>
<dbReference type="PANTHER" id="PTHR45691:SF6">
    <property type="entry name" value="PROTEIN DIAPHANOUS"/>
    <property type="match status" value="1"/>
</dbReference>
<feature type="compositionally biased region" description="Gly residues" evidence="1">
    <location>
        <begin position="516"/>
        <end position="528"/>
    </location>
</feature>
<feature type="compositionally biased region" description="Low complexity" evidence="1">
    <location>
        <begin position="333"/>
        <end position="343"/>
    </location>
</feature>
<feature type="compositionally biased region" description="Basic and acidic residues" evidence="1">
    <location>
        <begin position="106"/>
        <end position="119"/>
    </location>
</feature>
<feature type="region of interest" description="Disordered" evidence="1">
    <location>
        <begin position="470"/>
        <end position="613"/>
    </location>
</feature>
<dbReference type="EMBL" id="KV426179">
    <property type="protein sequence ID" value="KZV85691.1"/>
    <property type="molecule type" value="Genomic_DNA"/>
</dbReference>
<feature type="region of interest" description="Disordered" evidence="1">
    <location>
        <begin position="355"/>
        <end position="374"/>
    </location>
</feature>
<evidence type="ECO:0000256" key="1">
    <source>
        <dbReference type="SAM" id="MobiDB-lite"/>
    </source>
</evidence>